<dbReference type="InterPro" id="IPR003356">
    <property type="entry name" value="DNA_methylase_A-5"/>
</dbReference>
<dbReference type="InterPro" id="IPR052916">
    <property type="entry name" value="Type-I_RE_MTase_Subunit"/>
</dbReference>
<sequence>MGEATLTASGIARLANVGRAAVSNWRRRYADFPEPVGGTPASPSFDAREVERWLSRHNRLHEVGTDQSAWRHIGSYQPAAEVSDLLALCGARLLTLANGATAGTVPAPRELVTQLDALDPGLARLVAGVVPKRWTPQQSIALSTIDQLAAEQDPETAFEYLHRQFVSSAHSLSGLAGTPDTVAEAMLTIAGSGPVTFDFTAGTGSLLRMAADRALAGGSSTRCYGQEIRSEYALVALLRLWFVHLRARRTGFAAEPPVLHVGDSLLADATPGLAADIVVANFPFGLHDWGNERLPYDPRWTYGLPPRTEPELAWVQHALAHLATDGTAVVLMPPAAASRPAGRRIRAELIRRGALRSVIALPLGLMPPTNVGLHIWVLTQPSKRVGELLMVDATVTPPGRTLADVVGTIWRSYLSSAYTEEPGLHRAVAAIDVLDDQVDLTPQRHLPQADELAADPAQVVTRIKAFDRLMGQVRSSLPAVTATPTGSLRSAPQAEISDLLRSGSVSVHRAVSRSRSSESDTTVVVLTPGDVVAGGPATGSVTRAASDGGGPQVRTDDILIPVVGHSITARVAAADHVGAELGPGVQLMRVDTTLFDPWFVAGVISRTDNARVAGRTLSTVSGTFRIDIRRLAIPVLPLEQQRRYGLAFRRVAEFRAQLDLAAAAGAALARDIGDGLTAGALELLPEGDPEARVRL</sequence>
<proteinExistence type="predicted"/>
<dbReference type="AlphaFoldDB" id="A0A1H3UDT6"/>
<evidence type="ECO:0000259" key="1">
    <source>
        <dbReference type="Pfam" id="PF02384"/>
    </source>
</evidence>
<evidence type="ECO:0000313" key="2">
    <source>
        <dbReference type="EMBL" id="SDZ60610.1"/>
    </source>
</evidence>
<dbReference type="STRING" id="137265.SAMN05421684_7076"/>
<keyword evidence="3" id="KW-1185">Reference proteome</keyword>
<keyword evidence="2" id="KW-0489">Methyltransferase</keyword>
<organism evidence="2 3">
    <name type="scientific">Asanoa ishikariensis</name>
    <dbReference type="NCBI Taxonomy" id="137265"/>
    <lineage>
        <taxon>Bacteria</taxon>
        <taxon>Bacillati</taxon>
        <taxon>Actinomycetota</taxon>
        <taxon>Actinomycetes</taxon>
        <taxon>Micromonosporales</taxon>
        <taxon>Micromonosporaceae</taxon>
        <taxon>Asanoa</taxon>
    </lineage>
</organism>
<dbReference type="PANTHER" id="PTHR42998">
    <property type="entry name" value="TYPE I RESTRICTION ENZYME HINDVIIP M PROTEIN-RELATED"/>
    <property type="match status" value="1"/>
</dbReference>
<name>A0A1H3UDT6_9ACTN</name>
<keyword evidence="2" id="KW-0808">Transferase</keyword>
<dbReference type="Gene3D" id="3.40.50.150">
    <property type="entry name" value="Vaccinia Virus protein VP39"/>
    <property type="match status" value="1"/>
</dbReference>
<dbReference type="InterPro" id="IPR029063">
    <property type="entry name" value="SAM-dependent_MTases_sf"/>
</dbReference>
<dbReference type="GO" id="GO:0008170">
    <property type="term" value="F:N-methyltransferase activity"/>
    <property type="evidence" value="ECO:0007669"/>
    <property type="project" value="InterPro"/>
</dbReference>
<dbReference type="SUPFAM" id="SSF53335">
    <property type="entry name" value="S-adenosyl-L-methionine-dependent methyltransferases"/>
    <property type="match status" value="1"/>
</dbReference>
<evidence type="ECO:0000313" key="3">
    <source>
        <dbReference type="Proteomes" id="UP000199632"/>
    </source>
</evidence>
<protein>
    <submittedName>
        <fullName evidence="2">N-6 DNA Methylase</fullName>
    </submittedName>
</protein>
<feature type="domain" description="DNA methylase adenine-specific" evidence="1">
    <location>
        <begin position="157"/>
        <end position="394"/>
    </location>
</feature>
<accession>A0A1H3UDT6</accession>
<dbReference type="Proteomes" id="UP000199632">
    <property type="component" value="Unassembled WGS sequence"/>
</dbReference>
<gene>
    <name evidence="2" type="ORF">SAMN05421684_7076</name>
</gene>
<dbReference type="PRINTS" id="PR00507">
    <property type="entry name" value="N12N6MTFRASE"/>
</dbReference>
<dbReference type="GO" id="GO:0032259">
    <property type="term" value="P:methylation"/>
    <property type="evidence" value="ECO:0007669"/>
    <property type="project" value="UniProtKB-KW"/>
</dbReference>
<dbReference type="Pfam" id="PF02384">
    <property type="entry name" value="N6_Mtase"/>
    <property type="match status" value="1"/>
</dbReference>
<dbReference type="OrthoDB" id="9784823at2"/>
<dbReference type="EMBL" id="FNQB01000004">
    <property type="protein sequence ID" value="SDZ60610.1"/>
    <property type="molecule type" value="Genomic_DNA"/>
</dbReference>
<reference evidence="3" key="1">
    <citation type="submission" date="2016-10" db="EMBL/GenBank/DDBJ databases">
        <authorList>
            <person name="Varghese N."/>
            <person name="Submissions S."/>
        </authorList>
    </citation>
    <scope>NUCLEOTIDE SEQUENCE [LARGE SCALE GENOMIC DNA]</scope>
    <source>
        <strain evidence="3">DSM 44718</strain>
    </source>
</reference>
<dbReference type="PANTHER" id="PTHR42998:SF1">
    <property type="entry name" value="TYPE I RESTRICTION ENZYME HINDI METHYLASE SUBUNIT"/>
    <property type="match status" value="1"/>
</dbReference>
<dbReference type="GO" id="GO:0003677">
    <property type="term" value="F:DNA binding"/>
    <property type="evidence" value="ECO:0007669"/>
    <property type="project" value="InterPro"/>
</dbReference>